<gene>
    <name evidence="1" type="ORF">CFOL_v3_18707</name>
</gene>
<dbReference type="PANTHER" id="PTHR33116">
    <property type="entry name" value="REVERSE TRANSCRIPTASE ZINC-BINDING DOMAIN-CONTAINING PROTEIN-RELATED-RELATED"/>
    <property type="match status" value="1"/>
</dbReference>
<evidence type="ECO:0000313" key="2">
    <source>
        <dbReference type="Proteomes" id="UP000187406"/>
    </source>
</evidence>
<keyword evidence="2" id="KW-1185">Reference proteome</keyword>
<dbReference type="STRING" id="3775.A0A1Q3C565"/>
<sequence>RGYKKYLGLPAWIGKSRKSMFQSLKDHVWGKLKGWKEKSLSVAGKEVLIKAVASLPTYFMSIFKLPIMLYKELTSIIFNFSWAKIRIKAKMLKAKYYRYGHFLNAQISHCPSYTWRSIRAAIPVLRRGLKWRIVNGM</sequence>
<dbReference type="AlphaFoldDB" id="A0A1Q3C565"/>
<dbReference type="EMBL" id="BDDD01001333">
    <property type="protein sequence ID" value="GAV75228.1"/>
    <property type="molecule type" value="Genomic_DNA"/>
</dbReference>
<proteinExistence type="predicted"/>
<dbReference type="PANTHER" id="PTHR33116:SF86">
    <property type="entry name" value="REVERSE TRANSCRIPTASE DOMAIN-CONTAINING PROTEIN"/>
    <property type="match status" value="1"/>
</dbReference>
<protein>
    <recommendedName>
        <fullName evidence="3">Zf-RVT domain-containing protein</fullName>
    </recommendedName>
</protein>
<dbReference type="OrthoDB" id="913431at2759"/>
<dbReference type="InParanoid" id="A0A1Q3C565"/>
<reference evidence="2" key="1">
    <citation type="submission" date="2016-04" db="EMBL/GenBank/DDBJ databases">
        <title>Cephalotus genome sequencing.</title>
        <authorList>
            <person name="Fukushima K."/>
            <person name="Hasebe M."/>
            <person name="Fang X."/>
        </authorList>
    </citation>
    <scope>NUCLEOTIDE SEQUENCE [LARGE SCALE GENOMIC DNA]</scope>
    <source>
        <strain evidence="2">cv. St1</strain>
    </source>
</reference>
<feature type="non-terminal residue" evidence="1">
    <location>
        <position position="1"/>
    </location>
</feature>
<dbReference type="Proteomes" id="UP000187406">
    <property type="component" value="Unassembled WGS sequence"/>
</dbReference>
<organism evidence="1 2">
    <name type="scientific">Cephalotus follicularis</name>
    <name type="common">Albany pitcher plant</name>
    <dbReference type="NCBI Taxonomy" id="3775"/>
    <lineage>
        <taxon>Eukaryota</taxon>
        <taxon>Viridiplantae</taxon>
        <taxon>Streptophyta</taxon>
        <taxon>Embryophyta</taxon>
        <taxon>Tracheophyta</taxon>
        <taxon>Spermatophyta</taxon>
        <taxon>Magnoliopsida</taxon>
        <taxon>eudicotyledons</taxon>
        <taxon>Gunneridae</taxon>
        <taxon>Pentapetalae</taxon>
        <taxon>rosids</taxon>
        <taxon>fabids</taxon>
        <taxon>Oxalidales</taxon>
        <taxon>Cephalotaceae</taxon>
        <taxon>Cephalotus</taxon>
    </lineage>
</organism>
<name>A0A1Q3C565_CEPFO</name>
<feature type="non-terminal residue" evidence="1">
    <location>
        <position position="137"/>
    </location>
</feature>
<accession>A0A1Q3C565</accession>
<comment type="caution">
    <text evidence="1">The sequence shown here is derived from an EMBL/GenBank/DDBJ whole genome shotgun (WGS) entry which is preliminary data.</text>
</comment>
<evidence type="ECO:0008006" key="3">
    <source>
        <dbReference type="Google" id="ProtNLM"/>
    </source>
</evidence>
<evidence type="ECO:0000313" key="1">
    <source>
        <dbReference type="EMBL" id="GAV75228.1"/>
    </source>
</evidence>